<dbReference type="PANTHER" id="PTHR43537:SF53">
    <property type="entry name" value="HTH-TYPE TRANSCRIPTIONAL REPRESSOR NANR"/>
    <property type="match status" value="1"/>
</dbReference>
<accession>A0ABV7F1E6</accession>
<feature type="domain" description="HTH gntR-type" evidence="5">
    <location>
        <begin position="32"/>
        <end position="99"/>
    </location>
</feature>
<keyword evidence="2" id="KW-0238">DNA-binding</keyword>
<dbReference type="InterPro" id="IPR036390">
    <property type="entry name" value="WH_DNA-bd_sf"/>
</dbReference>
<keyword evidence="1" id="KW-0805">Transcription regulation</keyword>
<dbReference type="Proteomes" id="UP001595530">
    <property type="component" value="Unassembled WGS sequence"/>
</dbReference>
<dbReference type="PANTHER" id="PTHR43537">
    <property type="entry name" value="TRANSCRIPTIONAL REGULATOR, GNTR FAMILY"/>
    <property type="match status" value="1"/>
</dbReference>
<dbReference type="Pfam" id="PF07729">
    <property type="entry name" value="FCD"/>
    <property type="match status" value="1"/>
</dbReference>
<dbReference type="InterPro" id="IPR008920">
    <property type="entry name" value="TF_FadR/GntR_C"/>
</dbReference>
<evidence type="ECO:0000256" key="4">
    <source>
        <dbReference type="SAM" id="MobiDB-lite"/>
    </source>
</evidence>
<feature type="compositionally biased region" description="Polar residues" evidence="4">
    <location>
        <begin position="1"/>
        <end position="12"/>
    </location>
</feature>
<dbReference type="InterPro" id="IPR000524">
    <property type="entry name" value="Tscrpt_reg_HTH_GntR"/>
</dbReference>
<feature type="region of interest" description="Disordered" evidence="4">
    <location>
        <begin position="1"/>
        <end position="21"/>
    </location>
</feature>
<dbReference type="SUPFAM" id="SSF46785">
    <property type="entry name" value="Winged helix' DNA-binding domain"/>
    <property type="match status" value="1"/>
</dbReference>
<dbReference type="SMART" id="SM00345">
    <property type="entry name" value="HTH_GNTR"/>
    <property type="match status" value="1"/>
</dbReference>
<name>A0ABV7F1E6_9BURK</name>
<dbReference type="Gene3D" id="1.10.10.10">
    <property type="entry name" value="Winged helix-like DNA-binding domain superfamily/Winged helix DNA-binding domain"/>
    <property type="match status" value="1"/>
</dbReference>
<dbReference type="PROSITE" id="PS50949">
    <property type="entry name" value="HTH_GNTR"/>
    <property type="match status" value="1"/>
</dbReference>
<dbReference type="InterPro" id="IPR011711">
    <property type="entry name" value="GntR_C"/>
</dbReference>
<protein>
    <submittedName>
        <fullName evidence="6">GntR family transcriptional regulator</fullName>
    </submittedName>
</protein>
<evidence type="ECO:0000259" key="5">
    <source>
        <dbReference type="PROSITE" id="PS50949"/>
    </source>
</evidence>
<comment type="caution">
    <text evidence="6">The sequence shown here is derived from an EMBL/GenBank/DDBJ whole genome shotgun (WGS) entry which is preliminary data.</text>
</comment>
<gene>
    <name evidence="6" type="ORF">ACFOFO_05960</name>
</gene>
<reference evidence="7" key="1">
    <citation type="journal article" date="2019" name="Int. J. Syst. Evol. Microbiol.">
        <title>The Global Catalogue of Microorganisms (GCM) 10K type strain sequencing project: providing services to taxonomists for standard genome sequencing and annotation.</title>
        <authorList>
            <consortium name="The Broad Institute Genomics Platform"/>
            <consortium name="The Broad Institute Genome Sequencing Center for Infectious Disease"/>
            <person name="Wu L."/>
            <person name="Ma J."/>
        </authorList>
    </citation>
    <scope>NUCLEOTIDE SEQUENCE [LARGE SCALE GENOMIC DNA]</scope>
    <source>
        <strain evidence="7">KCTC 42986</strain>
    </source>
</reference>
<dbReference type="EMBL" id="JBHRTP010000016">
    <property type="protein sequence ID" value="MFC3107506.1"/>
    <property type="molecule type" value="Genomic_DNA"/>
</dbReference>
<organism evidence="6 7">
    <name type="scientific">Undibacterium arcticum</name>
    <dbReference type="NCBI Taxonomy" id="1762892"/>
    <lineage>
        <taxon>Bacteria</taxon>
        <taxon>Pseudomonadati</taxon>
        <taxon>Pseudomonadota</taxon>
        <taxon>Betaproteobacteria</taxon>
        <taxon>Burkholderiales</taxon>
        <taxon>Oxalobacteraceae</taxon>
        <taxon>Undibacterium</taxon>
    </lineage>
</organism>
<dbReference type="SUPFAM" id="SSF48008">
    <property type="entry name" value="GntR ligand-binding domain-like"/>
    <property type="match status" value="1"/>
</dbReference>
<dbReference type="Gene3D" id="1.20.120.530">
    <property type="entry name" value="GntR ligand-binding domain-like"/>
    <property type="match status" value="1"/>
</dbReference>
<sequence>MATPSSRNTEPLSTAAAPHDDDLDEVRTALDHGIEERVYIAISSALLGGKLRPNMQLRERNLAEVFGCSRGVIRKVLARLGVEGKLVLKHNRGAFVPCPSAEDMRQVYYARRVVETGIVTMLCGQLSPKQIKQLQQHVQAEELAFKQLRRDASIHLAGEFHVLLAQMVDSEELLAFIKRLVAKTELYKALYDPAEFVSCAPKEHQQIIEALKTRSVQEAVDLMTAHLDEVKNRVIVAAKNAEMPDLTSVFTENF</sequence>
<evidence type="ECO:0000256" key="2">
    <source>
        <dbReference type="ARBA" id="ARBA00023125"/>
    </source>
</evidence>
<evidence type="ECO:0000256" key="3">
    <source>
        <dbReference type="ARBA" id="ARBA00023163"/>
    </source>
</evidence>
<proteinExistence type="predicted"/>
<dbReference type="Pfam" id="PF00392">
    <property type="entry name" value="GntR"/>
    <property type="match status" value="1"/>
</dbReference>
<evidence type="ECO:0000256" key="1">
    <source>
        <dbReference type="ARBA" id="ARBA00023015"/>
    </source>
</evidence>
<keyword evidence="7" id="KW-1185">Reference proteome</keyword>
<keyword evidence="3" id="KW-0804">Transcription</keyword>
<evidence type="ECO:0000313" key="6">
    <source>
        <dbReference type="EMBL" id="MFC3107506.1"/>
    </source>
</evidence>
<evidence type="ECO:0000313" key="7">
    <source>
        <dbReference type="Proteomes" id="UP001595530"/>
    </source>
</evidence>
<dbReference type="RefSeq" id="WP_390331118.1">
    <property type="nucleotide sequence ID" value="NZ_JBHRTP010000016.1"/>
</dbReference>
<dbReference type="InterPro" id="IPR036388">
    <property type="entry name" value="WH-like_DNA-bd_sf"/>
</dbReference>
<dbReference type="SMART" id="SM00895">
    <property type="entry name" value="FCD"/>
    <property type="match status" value="1"/>
</dbReference>